<dbReference type="SUPFAM" id="SSF52374">
    <property type="entry name" value="Nucleotidylyl transferase"/>
    <property type="match status" value="1"/>
</dbReference>
<keyword evidence="2 8" id="KW-0808">Transferase</keyword>
<evidence type="ECO:0000256" key="5">
    <source>
        <dbReference type="ARBA" id="ARBA00022840"/>
    </source>
</evidence>
<sequence length="376" mass="42850">MTINPHGGKLINQFLPDYDIKNIKAEIECDNKSLADAECLANGAFSPLKGFMDEQDYKQVVSDMHLKNGVVWTLPVTLPVTAKAASCLSIGSKARLVKNGIIYGVIEIDDMYEPNKFYEAKHVFGTLDPKHPGVKMLFERPDIYIAGRVIMIKYPDKKDMNNYIMTPEKIRAEFTKRRWETVVGFQTRNPVHRAHEYIQKTALETVDGLLLQPLIGETKKDDIPANVRMRSYETLIEHYYPKNRVLLATFPAFMRYAGPREAVFHALVRKNYGCTHFIVGRDHAGVGGYYGTYDSQKIFKQFEPDELGITPLFFEHSYYCKKCHGMTSDKTCPHGDKEHIILSGTKVREMIKNGKRPPAEFSRSEVIDVLIDGMKS</sequence>
<evidence type="ECO:0000313" key="11">
    <source>
        <dbReference type="EMBL" id="TCP23797.1"/>
    </source>
</evidence>
<dbReference type="Gene3D" id="3.40.50.620">
    <property type="entry name" value="HUPs"/>
    <property type="match status" value="1"/>
</dbReference>
<dbReference type="SUPFAM" id="SSF88697">
    <property type="entry name" value="PUA domain-like"/>
    <property type="match status" value="1"/>
</dbReference>
<dbReference type="GO" id="GO:0070814">
    <property type="term" value="P:hydrogen sulfide biosynthetic process"/>
    <property type="evidence" value="ECO:0007669"/>
    <property type="project" value="UniProtKB-UniRule"/>
</dbReference>
<evidence type="ECO:0000256" key="3">
    <source>
        <dbReference type="ARBA" id="ARBA00022695"/>
    </source>
</evidence>
<dbReference type="GO" id="GO:0004781">
    <property type="term" value="F:sulfate adenylyltransferase (ATP) activity"/>
    <property type="evidence" value="ECO:0007669"/>
    <property type="project" value="UniProtKB-UniRule"/>
</dbReference>
<evidence type="ECO:0000256" key="7">
    <source>
        <dbReference type="ARBA" id="ARBA00049370"/>
    </source>
</evidence>
<dbReference type="InterPro" id="IPR024951">
    <property type="entry name" value="Sulfurylase_cat_dom"/>
</dbReference>
<evidence type="ECO:0000256" key="2">
    <source>
        <dbReference type="ARBA" id="ARBA00022679"/>
    </source>
</evidence>
<dbReference type="PANTHER" id="PTHR43509:SF1">
    <property type="entry name" value="SULFATE ADENYLYLTRANSFERASE"/>
    <property type="match status" value="1"/>
</dbReference>
<dbReference type="HAMAP" id="MF_00066">
    <property type="entry name" value="Sulf_adenylyltr"/>
    <property type="match status" value="1"/>
</dbReference>
<keyword evidence="3 8" id="KW-0548">Nucleotidyltransferase</keyword>
<comment type="pathway">
    <text evidence="1 8">Sulfur metabolism; hydrogen sulfide biosynthesis; sulfite from sulfate: step 1/3.</text>
</comment>
<accession>A0A4R2NPW4</accession>
<dbReference type="InterPro" id="IPR015947">
    <property type="entry name" value="PUA-like_sf"/>
</dbReference>
<evidence type="ECO:0000259" key="9">
    <source>
        <dbReference type="Pfam" id="PF01747"/>
    </source>
</evidence>
<feature type="domain" description="ATP-sulfurylase PUA-like" evidence="10">
    <location>
        <begin position="3"/>
        <end position="153"/>
    </location>
</feature>
<comment type="caution">
    <text evidence="11">The sequence shown here is derived from an EMBL/GenBank/DDBJ whole genome shotgun (WGS) entry which is preliminary data.</text>
</comment>
<dbReference type="InterPro" id="IPR020792">
    <property type="entry name" value="SO4_adenylyltransferase_pro"/>
</dbReference>
<dbReference type="EMBL" id="SLXK01000028">
    <property type="protein sequence ID" value="TCP23797.1"/>
    <property type="molecule type" value="Genomic_DNA"/>
</dbReference>
<feature type="domain" description="Sulphate adenylyltransferase catalytic" evidence="9">
    <location>
        <begin position="162"/>
        <end position="371"/>
    </location>
</feature>
<proteinExistence type="inferred from homology"/>
<dbReference type="Gene3D" id="3.10.400.10">
    <property type="entry name" value="Sulfate adenylyltransferase"/>
    <property type="match status" value="1"/>
</dbReference>
<dbReference type="AlphaFoldDB" id="A0A4R2NPW4"/>
<keyword evidence="4 8" id="KW-0547">Nucleotide-binding</keyword>
<gene>
    <name evidence="8" type="primary">sat</name>
    <name evidence="11" type="ORF">EV207_12820</name>
</gene>
<evidence type="ECO:0000313" key="12">
    <source>
        <dbReference type="Proteomes" id="UP000295416"/>
    </source>
</evidence>
<dbReference type="NCBIfam" id="TIGR00339">
    <property type="entry name" value="sopT"/>
    <property type="match status" value="1"/>
</dbReference>
<dbReference type="RefSeq" id="WP_132747201.1">
    <property type="nucleotide sequence ID" value="NZ_SLXK01000028.1"/>
</dbReference>
<keyword evidence="5 8" id="KW-0067">ATP-binding</keyword>
<comment type="catalytic activity">
    <reaction evidence="7 8">
        <text>sulfate + ATP + H(+) = adenosine 5'-phosphosulfate + diphosphate</text>
        <dbReference type="Rhea" id="RHEA:18133"/>
        <dbReference type="ChEBI" id="CHEBI:15378"/>
        <dbReference type="ChEBI" id="CHEBI:16189"/>
        <dbReference type="ChEBI" id="CHEBI:30616"/>
        <dbReference type="ChEBI" id="CHEBI:33019"/>
        <dbReference type="ChEBI" id="CHEBI:58243"/>
        <dbReference type="EC" id="2.7.7.4"/>
    </reaction>
</comment>
<dbReference type="OrthoDB" id="9804504at2"/>
<dbReference type="InterPro" id="IPR002650">
    <property type="entry name" value="Sulphate_adenylyltransferase"/>
</dbReference>
<dbReference type="NCBIfam" id="NF003166">
    <property type="entry name" value="PRK04149.1"/>
    <property type="match status" value="1"/>
</dbReference>
<dbReference type="Proteomes" id="UP000295416">
    <property type="component" value="Unassembled WGS sequence"/>
</dbReference>
<dbReference type="Pfam" id="PF14306">
    <property type="entry name" value="PUA_2"/>
    <property type="match status" value="1"/>
</dbReference>
<dbReference type="InterPro" id="IPR014729">
    <property type="entry name" value="Rossmann-like_a/b/a_fold"/>
</dbReference>
<evidence type="ECO:0000256" key="6">
    <source>
        <dbReference type="ARBA" id="ARBA00037980"/>
    </source>
</evidence>
<evidence type="ECO:0000256" key="1">
    <source>
        <dbReference type="ARBA" id="ARBA00005048"/>
    </source>
</evidence>
<name>A0A4R2NPW4_9BACL</name>
<dbReference type="Pfam" id="PF01747">
    <property type="entry name" value="ATP-sulfurylase"/>
    <property type="match status" value="1"/>
</dbReference>
<dbReference type="UniPathway" id="UPA00140">
    <property type="reaction ID" value="UER00204"/>
</dbReference>
<comment type="similarity">
    <text evidence="6 8">Belongs to the sulfate adenylyltransferase family.</text>
</comment>
<dbReference type="CDD" id="cd00517">
    <property type="entry name" value="ATPS"/>
    <property type="match status" value="1"/>
</dbReference>
<organism evidence="11 12">
    <name type="scientific">Scopulibacillus darangshiensis</name>
    <dbReference type="NCBI Taxonomy" id="442528"/>
    <lineage>
        <taxon>Bacteria</taxon>
        <taxon>Bacillati</taxon>
        <taxon>Bacillota</taxon>
        <taxon>Bacilli</taxon>
        <taxon>Bacillales</taxon>
        <taxon>Sporolactobacillaceae</taxon>
        <taxon>Scopulibacillus</taxon>
    </lineage>
</organism>
<protein>
    <recommendedName>
        <fullName evidence="8">Sulfate adenylyltransferase</fullName>
        <ecNumber evidence="8">2.7.7.4</ecNumber>
    </recommendedName>
    <alternativeName>
        <fullName evidence="8">ATP-sulfurylase</fullName>
    </alternativeName>
    <alternativeName>
        <fullName evidence="8">Sulfate adenylate transferase</fullName>
        <shortName evidence="8">SAT</shortName>
    </alternativeName>
</protein>
<evidence type="ECO:0000259" key="10">
    <source>
        <dbReference type="Pfam" id="PF14306"/>
    </source>
</evidence>
<dbReference type="EC" id="2.7.7.4" evidence="8"/>
<dbReference type="GO" id="GO:0005524">
    <property type="term" value="F:ATP binding"/>
    <property type="evidence" value="ECO:0007669"/>
    <property type="project" value="UniProtKB-KW"/>
</dbReference>
<evidence type="ECO:0000256" key="8">
    <source>
        <dbReference type="HAMAP-Rule" id="MF_00066"/>
    </source>
</evidence>
<reference evidence="11 12" key="1">
    <citation type="submission" date="2019-03" db="EMBL/GenBank/DDBJ databases">
        <title>Genomic Encyclopedia of Type Strains, Phase IV (KMG-IV): sequencing the most valuable type-strain genomes for metagenomic binning, comparative biology and taxonomic classification.</title>
        <authorList>
            <person name="Goeker M."/>
        </authorList>
    </citation>
    <scope>NUCLEOTIDE SEQUENCE [LARGE SCALE GENOMIC DNA]</scope>
    <source>
        <strain evidence="11 12">DSM 19377</strain>
    </source>
</reference>
<evidence type="ECO:0000256" key="4">
    <source>
        <dbReference type="ARBA" id="ARBA00022741"/>
    </source>
</evidence>
<dbReference type="PANTHER" id="PTHR43509">
    <property type="match status" value="1"/>
</dbReference>
<dbReference type="InterPro" id="IPR025980">
    <property type="entry name" value="ATP-Sase_PUA-like_dom"/>
</dbReference>
<keyword evidence="12" id="KW-1185">Reference proteome</keyword>
<dbReference type="GO" id="GO:0000103">
    <property type="term" value="P:sulfate assimilation"/>
    <property type="evidence" value="ECO:0007669"/>
    <property type="project" value="UniProtKB-UniRule"/>
</dbReference>